<reference evidence="2 3" key="1">
    <citation type="submission" date="2019-07" db="EMBL/GenBank/DDBJ databases">
        <title>Annotation for the trematode Paragonimus westermani.</title>
        <authorList>
            <person name="Choi Y.-J."/>
        </authorList>
    </citation>
    <scope>NUCLEOTIDE SEQUENCE [LARGE SCALE GENOMIC DNA]</scope>
    <source>
        <strain evidence="2">180907_Pwestermani</strain>
    </source>
</reference>
<protein>
    <submittedName>
        <fullName evidence="2">Uncharacterized protein</fullName>
    </submittedName>
</protein>
<organism evidence="2 3">
    <name type="scientific">Paragonimus westermani</name>
    <dbReference type="NCBI Taxonomy" id="34504"/>
    <lineage>
        <taxon>Eukaryota</taxon>
        <taxon>Metazoa</taxon>
        <taxon>Spiralia</taxon>
        <taxon>Lophotrochozoa</taxon>
        <taxon>Platyhelminthes</taxon>
        <taxon>Trematoda</taxon>
        <taxon>Digenea</taxon>
        <taxon>Plagiorchiida</taxon>
        <taxon>Troglotremata</taxon>
        <taxon>Troglotrematidae</taxon>
        <taxon>Paragonimus</taxon>
    </lineage>
</organism>
<name>A0A8T0DMX6_9TREM</name>
<evidence type="ECO:0000256" key="1">
    <source>
        <dbReference type="SAM" id="MobiDB-lite"/>
    </source>
</evidence>
<keyword evidence="3" id="KW-1185">Reference proteome</keyword>
<accession>A0A8T0DMX6</accession>
<dbReference type="EMBL" id="JTDF01003119">
    <property type="protein sequence ID" value="KAF8568077.1"/>
    <property type="molecule type" value="Genomic_DNA"/>
</dbReference>
<proteinExistence type="predicted"/>
<feature type="region of interest" description="Disordered" evidence="1">
    <location>
        <begin position="1"/>
        <end position="24"/>
    </location>
</feature>
<dbReference type="AlphaFoldDB" id="A0A8T0DMX6"/>
<sequence length="215" mass="22555">MCGAADTPSAYGVHGPSSEDRTSAVRYWPRTCQYGGGGGGGGYCPGNPMYGGKPHGHHGAKHGASMGSAMLQPGGGVYQPAWNDADTAWDDAGTTWDDAGPTRNDARTTRNDARTAWNDSWTAGSTISNGNATPIGNAWISSTILMIHTYTVPPNRVEISVTLERGYLRGIGGPSLINVELTLMISASSESSVRSLGMGCVRRLLRAHQLIMASS</sequence>
<dbReference type="Proteomes" id="UP000699462">
    <property type="component" value="Unassembled WGS sequence"/>
</dbReference>
<comment type="caution">
    <text evidence="2">The sequence shown here is derived from an EMBL/GenBank/DDBJ whole genome shotgun (WGS) entry which is preliminary data.</text>
</comment>
<evidence type="ECO:0000313" key="2">
    <source>
        <dbReference type="EMBL" id="KAF8568077.1"/>
    </source>
</evidence>
<gene>
    <name evidence="2" type="ORF">P879_03481</name>
</gene>
<evidence type="ECO:0000313" key="3">
    <source>
        <dbReference type="Proteomes" id="UP000699462"/>
    </source>
</evidence>